<feature type="domain" description="Rho-GAP" evidence="2">
    <location>
        <begin position="22"/>
        <end position="69"/>
    </location>
</feature>
<keyword evidence="1" id="KW-0343">GTPase activation</keyword>
<organism evidence="3 4">
    <name type="scientific">Eptatretus burgeri</name>
    <name type="common">Inshore hagfish</name>
    <dbReference type="NCBI Taxonomy" id="7764"/>
    <lineage>
        <taxon>Eukaryota</taxon>
        <taxon>Metazoa</taxon>
        <taxon>Chordata</taxon>
        <taxon>Craniata</taxon>
        <taxon>Vertebrata</taxon>
        <taxon>Cyclostomata</taxon>
        <taxon>Myxini</taxon>
        <taxon>Myxiniformes</taxon>
        <taxon>Myxinidae</taxon>
        <taxon>Eptatretinae</taxon>
        <taxon>Eptatretus</taxon>
    </lineage>
</organism>
<dbReference type="Ensembl" id="ENSEBUT00000018765.1">
    <property type="protein sequence ID" value="ENSEBUP00000018189.1"/>
    <property type="gene ID" value="ENSEBUG00000011330.1"/>
</dbReference>
<proteinExistence type="predicted"/>
<dbReference type="GO" id="GO:0007264">
    <property type="term" value="P:small GTPase-mediated signal transduction"/>
    <property type="evidence" value="ECO:0007669"/>
    <property type="project" value="TreeGrafter"/>
</dbReference>
<protein>
    <submittedName>
        <fullName evidence="3">Rho GTPase activating protein 33</fullName>
    </submittedName>
</protein>
<dbReference type="AlphaFoldDB" id="A0A8C4QR22"/>
<evidence type="ECO:0000256" key="1">
    <source>
        <dbReference type="ARBA" id="ARBA00022468"/>
    </source>
</evidence>
<reference evidence="3" key="1">
    <citation type="submission" date="2025-08" db="UniProtKB">
        <authorList>
            <consortium name="Ensembl"/>
        </authorList>
    </citation>
    <scope>IDENTIFICATION</scope>
</reference>
<dbReference type="InterPro" id="IPR051576">
    <property type="entry name" value="PX-Rho_GAP"/>
</dbReference>
<evidence type="ECO:0000313" key="4">
    <source>
        <dbReference type="Proteomes" id="UP000694388"/>
    </source>
</evidence>
<dbReference type="Proteomes" id="UP000694388">
    <property type="component" value="Unplaced"/>
</dbReference>
<name>A0A8C4QR22_EPTBU</name>
<dbReference type="PANTHER" id="PTHR15729">
    <property type="entry name" value="CDC42 GTPASE-ACTIVATING PROTEIN"/>
    <property type="match status" value="1"/>
</dbReference>
<dbReference type="InterPro" id="IPR000198">
    <property type="entry name" value="RhoGAP_dom"/>
</dbReference>
<accession>A0A8C4QR22</accession>
<dbReference type="PROSITE" id="PS50238">
    <property type="entry name" value="RHOGAP"/>
    <property type="match status" value="1"/>
</dbReference>
<dbReference type="InterPro" id="IPR008936">
    <property type="entry name" value="Rho_GTPase_activation_prot"/>
</dbReference>
<dbReference type="SUPFAM" id="SSF48350">
    <property type="entry name" value="GTPase activation domain, GAP"/>
    <property type="match status" value="1"/>
</dbReference>
<dbReference type="GO" id="GO:0005096">
    <property type="term" value="F:GTPase activator activity"/>
    <property type="evidence" value="ECO:0007669"/>
    <property type="project" value="UniProtKB-KW"/>
</dbReference>
<dbReference type="GeneTree" id="ENSGT00940000155110"/>
<evidence type="ECO:0000313" key="3">
    <source>
        <dbReference type="Ensembl" id="ENSEBUP00000018189.1"/>
    </source>
</evidence>
<reference evidence="3" key="2">
    <citation type="submission" date="2025-09" db="UniProtKB">
        <authorList>
            <consortium name="Ensembl"/>
        </authorList>
    </citation>
    <scope>IDENTIFICATION</scope>
</reference>
<keyword evidence="4" id="KW-1185">Reference proteome</keyword>
<sequence>MKASLSYKWSRERIKLERLFGCDLGEHLMNSGEKVPRVIVCCCEFLEKVGLVDGIYRHSGSSSNLQRLR</sequence>
<dbReference type="PANTHER" id="PTHR15729:SF10">
    <property type="entry name" value="GTPASE-ACTIVATING PROTEIN CDGAPR"/>
    <property type="match status" value="1"/>
</dbReference>
<dbReference type="OMA" id="QCISEAW"/>
<dbReference type="Gene3D" id="1.10.555.10">
    <property type="entry name" value="Rho GTPase activation protein"/>
    <property type="match status" value="1"/>
</dbReference>
<evidence type="ECO:0000259" key="2">
    <source>
        <dbReference type="PROSITE" id="PS50238"/>
    </source>
</evidence>